<dbReference type="Proteomes" id="UP000247810">
    <property type="component" value="Unassembled WGS sequence"/>
</dbReference>
<evidence type="ECO:0000313" key="1">
    <source>
        <dbReference type="EMBL" id="PYH92204.1"/>
    </source>
</evidence>
<keyword evidence="2" id="KW-1185">Reference proteome</keyword>
<evidence type="ECO:0000313" key="2">
    <source>
        <dbReference type="Proteomes" id="UP000247810"/>
    </source>
</evidence>
<proteinExistence type="predicted"/>
<dbReference type="InterPro" id="IPR011990">
    <property type="entry name" value="TPR-like_helical_dom_sf"/>
</dbReference>
<dbReference type="VEuPathDB" id="FungiDB:BO71DRAFT_457976"/>
<dbReference type="InterPro" id="IPR055530">
    <property type="entry name" value="DUF7104"/>
</dbReference>
<gene>
    <name evidence="1" type="ORF">BO71DRAFT_457976</name>
</gene>
<dbReference type="Gene3D" id="1.25.40.10">
    <property type="entry name" value="Tetratricopeptide repeat domain"/>
    <property type="match status" value="1"/>
</dbReference>
<accession>A0A319D4J0</accession>
<organism evidence="1 2">
    <name type="scientific">Aspergillus ellipticus CBS 707.79</name>
    <dbReference type="NCBI Taxonomy" id="1448320"/>
    <lineage>
        <taxon>Eukaryota</taxon>
        <taxon>Fungi</taxon>
        <taxon>Dikarya</taxon>
        <taxon>Ascomycota</taxon>
        <taxon>Pezizomycotina</taxon>
        <taxon>Eurotiomycetes</taxon>
        <taxon>Eurotiomycetidae</taxon>
        <taxon>Eurotiales</taxon>
        <taxon>Aspergillaceae</taxon>
        <taxon>Aspergillus</taxon>
        <taxon>Aspergillus subgen. Circumdati</taxon>
    </lineage>
</organism>
<dbReference type="AlphaFoldDB" id="A0A319D4J0"/>
<sequence length="627" mass="71010">MYHTHRATKRHDKIYALLGMSTEDVSIDTWDDMEIAVIKGNGYSLGRVSQVELDNSRPDMQHVDIEFNQTGQLLGLESLTKGHLSLSCSEIPKMSSTRWTLPASAKPIREGDVVCRFDQGLKPCIVRACNNGYFSIIMMTVSSWQSLFGDDVDISDRVNSLTPKPTLLDFILVWDWEETSTINGTAISCIESEINRDYKMALILDEVENYNEATRIIDGYAKMPGSMNASILPYLERYAQLCQDHQIWDQAEQLVSQMIQIRRQTLNLRHPDVLNDVVSLGSIYINQCSPDELGQIYKDGVLDSIKTGSLDASLFCDMMYIDERVFSLLLEYNSDSFLVTETWLESTCRYYGPALIKSLFNVKRSKIVISESVVSSAVANSQHAPEIFKILLDEMGDKILISNKAVDFAARNEEHGEELMRMLLDLRGSELEISDATTQTVVTNSKLGVRVLKMLLDHKGAQLVISEYTVWGAASNRGCGLEVLQLLFDHKGADLPVTIDMVMAATINELTGVEILNLLIEHKRDSFPVCEKTLEMAAYYYNHHFGPERLKLLLQYWRKDIPLPERVFISAKSIYEMGIEAIKILLEWEGPVMIPEDIVRAIRLWRYGAEVARLLRDHKSIEVVPAI</sequence>
<reference evidence="1 2" key="1">
    <citation type="submission" date="2018-02" db="EMBL/GenBank/DDBJ databases">
        <title>The genomes of Aspergillus section Nigri reveals drivers in fungal speciation.</title>
        <authorList>
            <consortium name="DOE Joint Genome Institute"/>
            <person name="Vesth T.C."/>
            <person name="Nybo J."/>
            <person name="Theobald S."/>
            <person name="Brandl J."/>
            <person name="Frisvad J.C."/>
            <person name="Nielsen K.F."/>
            <person name="Lyhne E.K."/>
            <person name="Kogle M.E."/>
            <person name="Kuo A."/>
            <person name="Riley R."/>
            <person name="Clum A."/>
            <person name="Nolan M."/>
            <person name="Lipzen A."/>
            <person name="Salamov A."/>
            <person name="Henrissat B."/>
            <person name="Wiebenga A."/>
            <person name="De vries R.P."/>
            <person name="Grigoriev I.V."/>
            <person name="Mortensen U.H."/>
            <person name="Andersen M.R."/>
            <person name="Baker S.E."/>
        </authorList>
    </citation>
    <scope>NUCLEOTIDE SEQUENCE [LARGE SCALE GENOMIC DNA]</scope>
    <source>
        <strain evidence="1 2">CBS 707.79</strain>
    </source>
</reference>
<protein>
    <submittedName>
        <fullName evidence="1">Uncharacterized protein</fullName>
    </submittedName>
</protein>
<name>A0A319D4J0_9EURO</name>
<dbReference type="STRING" id="1448320.A0A319D4J0"/>
<dbReference type="OrthoDB" id="1577640at2759"/>
<dbReference type="Pfam" id="PF23397">
    <property type="entry name" value="DUF7104"/>
    <property type="match status" value="3"/>
</dbReference>
<dbReference type="EMBL" id="KZ825923">
    <property type="protein sequence ID" value="PYH92204.1"/>
    <property type="molecule type" value="Genomic_DNA"/>
</dbReference>